<dbReference type="InterPro" id="IPR052953">
    <property type="entry name" value="Ser-rich/MCO-related"/>
</dbReference>
<organism evidence="2 3">
    <name type="scientific">Mycena pura</name>
    <dbReference type="NCBI Taxonomy" id="153505"/>
    <lineage>
        <taxon>Eukaryota</taxon>
        <taxon>Fungi</taxon>
        <taxon>Dikarya</taxon>
        <taxon>Basidiomycota</taxon>
        <taxon>Agaricomycotina</taxon>
        <taxon>Agaricomycetes</taxon>
        <taxon>Agaricomycetidae</taxon>
        <taxon>Agaricales</taxon>
        <taxon>Marasmiineae</taxon>
        <taxon>Mycenaceae</taxon>
        <taxon>Mycena</taxon>
    </lineage>
</organism>
<dbReference type="AlphaFoldDB" id="A0AAD6VVP5"/>
<gene>
    <name evidence="2" type="ORF">GGX14DRAFT_430959</name>
</gene>
<keyword evidence="3" id="KW-1185">Reference proteome</keyword>
<comment type="caution">
    <text evidence="2">The sequence shown here is derived from an EMBL/GenBank/DDBJ whole genome shotgun (WGS) entry which is preliminary data.</text>
</comment>
<evidence type="ECO:0000313" key="3">
    <source>
        <dbReference type="Proteomes" id="UP001219525"/>
    </source>
</evidence>
<name>A0AAD6VVP5_9AGAR</name>
<evidence type="ECO:0008006" key="4">
    <source>
        <dbReference type="Google" id="ProtNLM"/>
    </source>
</evidence>
<proteinExistence type="predicted"/>
<dbReference type="SUPFAM" id="SSF49503">
    <property type="entry name" value="Cupredoxins"/>
    <property type="match status" value="2"/>
</dbReference>
<dbReference type="EMBL" id="JARJCW010000008">
    <property type="protein sequence ID" value="KAJ7221752.1"/>
    <property type="molecule type" value="Genomic_DNA"/>
</dbReference>
<dbReference type="Gene3D" id="2.60.40.420">
    <property type="entry name" value="Cupredoxins - blue copper proteins"/>
    <property type="match status" value="2"/>
</dbReference>
<accession>A0AAD6VVP5</accession>
<dbReference type="PANTHER" id="PTHR34883:SF15">
    <property type="entry name" value="EXTRACELLULAR SERINE-RICH PROTEIN"/>
    <property type="match status" value="1"/>
</dbReference>
<dbReference type="PANTHER" id="PTHR34883">
    <property type="entry name" value="SERINE-RICH PROTEIN, PUTATIVE-RELATED-RELATED"/>
    <property type="match status" value="1"/>
</dbReference>
<feature type="signal peptide" evidence="1">
    <location>
        <begin position="1"/>
        <end position="26"/>
    </location>
</feature>
<evidence type="ECO:0000313" key="2">
    <source>
        <dbReference type="EMBL" id="KAJ7221752.1"/>
    </source>
</evidence>
<reference evidence="2" key="1">
    <citation type="submission" date="2023-03" db="EMBL/GenBank/DDBJ databases">
        <title>Massive genome expansion in bonnet fungi (Mycena s.s.) driven by repeated elements and novel gene families across ecological guilds.</title>
        <authorList>
            <consortium name="Lawrence Berkeley National Laboratory"/>
            <person name="Harder C.B."/>
            <person name="Miyauchi S."/>
            <person name="Viragh M."/>
            <person name="Kuo A."/>
            <person name="Thoen E."/>
            <person name="Andreopoulos B."/>
            <person name="Lu D."/>
            <person name="Skrede I."/>
            <person name="Drula E."/>
            <person name="Henrissat B."/>
            <person name="Morin E."/>
            <person name="Kohler A."/>
            <person name="Barry K."/>
            <person name="LaButti K."/>
            <person name="Morin E."/>
            <person name="Salamov A."/>
            <person name="Lipzen A."/>
            <person name="Mereny Z."/>
            <person name="Hegedus B."/>
            <person name="Baldrian P."/>
            <person name="Stursova M."/>
            <person name="Weitz H."/>
            <person name="Taylor A."/>
            <person name="Grigoriev I.V."/>
            <person name="Nagy L.G."/>
            <person name="Martin F."/>
            <person name="Kauserud H."/>
        </authorList>
    </citation>
    <scope>NUCLEOTIDE SEQUENCE</scope>
    <source>
        <strain evidence="2">9144</strain>
    </source>
</reference>
<dbReference type="Proteomes" id="UP001219525">
    <property type="component" value="Unassembled WGS sequence"/>
</dbReference>
<protein>
    <recommendedName>
        <fullName evidence="4">Cupredoxin</fullName>
    </recommendedName>
</protein>
<dbReference type="CDD" id="cd00920">
    <property type="entry name" value="Cupredoxin"/>
    <property type="match status" value="2"/>
</dbReference>
<keyword evidence="1" id="KW-0732">Signal</keyword>
<dbReference type="InterPro" id="IPR008972">
    <property type="entry name" value="Cupredoxin"/>
</dbReference>
<feature type="chain" id="PRO_5042256794" description="Cupredoxin" evidence="1">
    <location>
        <begin position="27"/>
        <end position="358"/>
    </location>
</feature>
<evidence type="ECO:0000256" key="1">
    <source>
        <dbReference type="SAM" id="SignalP"/>
    </source>
</evidence>
<sequence length="358" mass="36830">MLFSPKFVTLATVSCLSLAIIPVARGDIINVTVGGEGVIAYTPNQVQANVGDIIQFIFKQKNHTVTQSSLANPCSPLPGGFDTSFVPVSDNATDFRRAQIQVLNTDPIWVYCRQTGHCEQGMVFAVNPGDKFPAFQAAATGSAASAAPSATASAGVVTVTATVTVNGEPLTTTYGSSASPAPTASSDHVVVVGGSAGLVYTPSNIAAQPGDTVTFQFQTKNHTVTQSSFPDPCRALSLTSTTGQLGFDSGFMFVADGTTDFPTFTIQINDTQPIWAYCRQINHCGSGMVFSVNAVESGPNNFEAFQAKAIQLNGTASSAAASPTGSSSPADLESGAVHSFRGAGAMALVGLVAGLLVQ</sequence>